<proteinExistence type="predicted"/>
<evidence type="ECO:0000256" key="1">
    <source>
        <dbReference type="SAM" id="MobiDB-lite"/>
    </source>
</evidence>
<name>A0A6J4MHZ3_9HYPH</name>
<evidence type="ECO:0000313" key="2">
    <source>
        <dbReference type="EMBL" id="CAA9360135.1"/>
    </source>
</evidence>
<sequence length="44" mass="4484">VVTNFGSGVDGASPSHGETKQAAAAAAPGLRRVIRSFVSRIDDD</sequence>
<protein>
    <submittedName>
        <fullName evidence="2">Uncharacterized protein</fullName>
    </submittedName>
</protein>
<feature type="non-terminal residue" evidence="2">
    <location>
        <position position="1"/>
    </location>
</feature>
<accession>A0A6J4MHZ3</accession>
<organism evidence="2">
    <name type="scientific">uncultured Microvirga sp</name>
    <dbReference type="NCBI Taxonomy" id="412392"/>
    <lineage>
        <taxon>Bacteria</taxon>
        <taxon>Pseudomonadati</taxon>
        <taxon>Pseudomonadota</taxon>
        <taxon>Alphaproteobacteria</taxon>
        <taxon>Hyphomicrobiales</taxon>
        <taxon>Methylobacteriaceae</taxon>
        <taxon>Microvirga</taxon>
        <taxon>environmental samples</taxon>
    </lineage>
</organism>
<dbReference type="EMBL" id="CADCUC010000618">
    <property type="protein sequence ID" value="CAA9360135.1"/>
    <property type="molecule type" value="Genomic_DNA"/>
</dbReference>
<gene>
    <name evidence="2" type="ORF">AVDCRST_MAG90-2960</name>
</gene>
<dbReference type="AlphaFoldDB" id="A0A6J4MHZ3"/>
<reference evidence="2" key="1">
    <citation type="submission" date="2020-02" db="EMBL/GenBank/DDBJ databases">
        <authorList>
            <person name="Meier V. D."/>
        </authorList>
    </citation>
    <scope>NUCLEOTIDE SEQUENCE</scope>
    <source>
        <strain evidence="2">AVDCRST_MAG90</strain>
    </source>
</reference>
<feature type="region of interest" description="Disordered" evidence="1">
    <location>
        <begin position="1"/>
        <end position="26"/>
    </location>
</feature>